<comment type="caution">
    <text evidence="2">The sequence shown here is derived from an EMBL/GenBank/DDBJ whole genome shotgun (WGS) entry which is preliminary data.</text>
</comment>
<gene>
    <name evidence="2" type="ORF">EB834_19410</name>
</gene>
<name>A0A4Z0KD87_BREAU</name>
<organism evidence="2 3">
    <name type="scientific">Brevibacterium aurantiacum</name>
    <dbReference type="NCBI Taxonomy" id="273384"/>
    <lineage>
        <taxon>Bacteria</taxon>
        <taxon>Bacillati</taxon>
        <taxon>Actinomycetota</taxon>
        <taxon>Actinomycetes</taxon>
        <taxon>Micrococcales</taxon>
        <taxon>Brevibacteriaceae</taxon>
        <taxon>Brevibacterium</taxon>
    </lineage>
</organism>
<dbReference type="EMBL" id="RHFF01000031">
    <property type="protein sequence ID" value="TGD36505.1"/>
    <property type="molecule type" value="Genomic_DNA"/>
</dbReference>
<protein>
    <submittedName>
        <fullName evidence="2">Hydantoinase B/oxoprolinase family protein</fullName>
    </submittedName>
</protein>
<dbReference type="RefSeq" id="WP_135448485.1">
    <property type="nucleotide sequence ID" value="NZ_RHFF01000031.1"/>
</dbReference>
<dbReference type="GO" id="GO:0006749">
    <property type="term" value="P:glutathione metabolic process"/>
    <property type="evidence" value="ECO:0007669"/>
    <property type="project" value="TreeGrafter"/>
</dbReference>
<dbReference type="GO" id="GO:0005829">
    <property type="term" value="C:cytosol"/>
    <property type="evidence" value="ECO:0007669"/>
    <property type="project" value="TreeGrafter"/>
</dbReference>
<proteinExistence type="predicted"/>
<dbReference type="InterPro" id="IPR003692">
    <property type="entry name" value="Hydantoinase_B"/>
</dbReference>
<reference evidence="2 3" key="1">
    <citation type="submission" date="2018-10" db="EMBL/GenBank/DDBJ databases">
        <title>Brevibacterium genomes from Austrain hard cheese rinds.</title>
        <authorList>
            <person name="Anast J.M."/>
            <person name="Dzieciol M."/>
            <person name="Schultz D.L."/>
            <person name="Mann E."/>
            <person name="Wagner M."/>
            <person name="Schmitz-Esser S."/>
        </authorList>
    </citation>
    <scope>NUCLEOTIDE SEQUENCE [LARGE SCALE GENOMIC DNA]</scope>
    <source>
        <strain evidence="2 3">L261</strain>
    </source>
</reference>
<dbReference type="InterPro" id="IPR045079">
    <property type="entry name" value="Oxoprolinase-like"/>
</dbReference>
<accession>A0A4Z0KD87</accession>
<evidence type="ECO:0000313" key="3">
    <source>
        <dbReference type="Proteomes" id="UP000297736"/>
    </source>
</evidence>
<evidence type="ECO:0000259" key="1">
    <source>
        <dbReference type="Pfam" id="PF02538"/>
    </source>
</evidence>
<feature type="domain" description="Hydantoinase B/oxoprolinase" evidence="1">
    <location>
        <begin position="12"/>
        <end position="531"/>
    </location>
</feature>
<evidence type="ECO:0000313" key="2">
    <source>
        <dbReference type="EMBL" id="TGD36505.1"/>
    </source>
</evidence>
<dbReference type="GO" id="GO:0017168">
    <property type="term" value="F:5-oxoprolinase (ATP-hydrolyzing) activity"/>
    <property type="evidence" value="ECO:0007669"/>
    <property type="project" value="TreeGrafter"/>
</dbReference>
<dbReference type="Pfam" id="PF02538">
    <property type="entry name" value="Hydantoinase_B"/>
    <property type="match status" value="1"/>
</dbReference>
<dbReference type="PANTHER" id="PTHR11365:SF23">
    <property type="entry name" value="HYPOTHETICAL 5-OXOPROLINASE (EUROFUNG)-RELATED"/>
    <property type="match status" value="1"/>
</dbReference>
<dbReference type="PANTHER" id="PTHR11365">
    <property type="entry name" value="5-OXOPROLINASE RELATED"/>
    <property type="match status" value="1"/>
</dbReference>
<dbReference type="AlphaFoldDB" id="A0A4Z0KD87"/>
<dbReference type="Proteomes" id="UP000297736">
    <property type="component" value="Unassembled WGS sequence"/>
</dbReference>
<sequence length="534" mass="56470">MTVTFSSTVSLDPVEIEIARNRLESISEEVGMTLIRTSYSPNIKDRRDCSAGVYGPTGELISQAEHIPLHLGLMPTLIGRAIAEYGADRLRAGDVLMTNNPYLGGSHLPDICVITPVFFDSELVALVANMAHHVDVGGMTPSSMATHSTEIFQEGIRIPPLRLMAEGNQQDEVLSIVLMNIRTADKTRGDLMAQVAANRLGERRIHELLSEWGPDGFKTSCRALLEYTDRRTRAAIAELPDGKGKFTDSLEHNGVAPDDIRIVADVSVEGDELFVDLSETDDQALGAVNCSFAVAEACVAYVVKVLADPALPSNGGLMSPITVRTRPGSLVSAEFPAPVANGNTQTAQRIVDALFGAFHSFAPGHAPAASSGSMSILTMGGQDHRTGKYFSYIETYGGGQGAMSDFDGASAIHTHMTNTRNTPCEVIEREYPLLVDEYAVARGTGGRGDFSGGDGLRRTVTLTGGAATVVAATSRVAEGPWGLEGGAPGSPARICRTLSGKTKSLEAMSMFEVSSGESVTIQTAGGGGYGSSNR</sequence>